<sequence length="254" mass="26540">MKQSGLGDHLYVSGHDLSGDIGQVNRVGGGPATLDVTSIVKEAFERIGGVRDGGIDYTSFFNPSNGPGGPASAHEVLSTLPYGDRLMTYVRGATLGGPVAQCVAKQLNYDGTRADDGAFTFAGSTQGNGFGLEWCNGLTAGQRTDTEPTDGDTVDLDTITGVPVSGAFGLQAYLHVFALDGDSLTVTLQESADGDTWTDVVGGHFDEATDITSQRIETARDQAVQRYLRASTAGDFTSAVIAVAVNRNEVEVQP</sequence>
<proteinExistence type="predicted"/>
<dbReference type="RefSeq" id="WP_345642840.1">
    <property type="nucleotide sequence ID" value="NZ_BAABEP010000006.1"/>
</dbReference>
<keyword evidence="2" id="KW-1185">Reference proteome</keyword>
<evidence type="ECO:0000313" key="1">
    <source>
        <dbReference type="EMBL" id="GAA3718284.1"/>
    </source>
</evidence>
<dbReference type="EMBL" id="BAABEP010000006">
    <property type="protein sequence ID" value="GAA3718284.1"/>
    <property type="molecule type" value="Genomic_DNA"/>
</dbReference>
<dbReference type="Proteomes" id="UP001499884">
    <property type="component" value="Unassembled WGS sequence"/>
</dbReference>
<comment type="caution">
    <text evidence="1">The sequence shown here is derived from an EMBL/GenBank/DDBJ whole genome shotgun (WGS) entry which is preliminary data.</text>
</comment>
<reference evidence="2" key="1">
    <citation type="journal article" date="2019" name="Int. J. Syst. Evol. Microbiol.">
        <title>The Global Catalogue of Microorganisms (GCM) 10K type strain sequencing project: providing services to taxonomists for standard genome sequencing and annotation.</title>
        <authorList>
            <consortium name="The Broad Institute Genomics Platform"/>
            <consortium name="The Broad Institute Genome Sequencing Center for Infectious Disease"/>
            <person name="Wu L."/>
            <person name="Ma J."/>
        </authorList>
    </citation>
    <scope>NUCLEOTIDE SEQUENCE [LARGE SCALE GENOMIC DNA]</scope>
    <source>
        <strain evidence="2">JCM 30846</strain>
    </source>
</reference>
<evidence type="ECO:0000313" key="2">
    <source>
        <dbReference type="Proteomes" id="UP001499884"/>
    </source>
</evidence>
<accession>A0ABP7EGQ4</accession>
<evidence type="ECO:0008006" key="3">
    <source>
        <dbReference type="Google" id="ProtNLM"/>
    </source>
</evidence>
<name>A0ABP7EGQ4_9ACTN</name>
<protein>
    <recommendedName>
        <fullName evidence="3">F5/8 type C domain-containing protein</fullName>
    </recommendedName>
</protein>
<gene>
    <name evidence="1" type="ORF">GCM10023082_14790</name>
</gene>
<organism evidence="1 2">
    <name type="scientific">Streptomyces tremellae</name>
    <dbReference type="NCBI Taxonomy" id="1124239"/>
    <lineage>
        <taxon>Bacteria</taxon>
        <taxon>Bacillati</taxon>
        <taxon>Actinomycetota</taxon>
        <taxon>Actinomycetes</taxon>
        <taxon>Kitasatosporales</taxon>
        <taxon>Streptomycetaceae</taxon>
        <taxon>Streptomyces</taxon>
    </lineage>
</organism>